<keyword evidence="6" id="KW-0808">Transferase</keyword>
<evidence type="ECO:0000256" key="2">
    <source>
        <dbReference type="ARBA" id="ARBA00023239"/>
    </source>
</evidence>
<evidence type="ECO:0000259" key="5">
    <source>
        <dbReference type="Pfam" id="PF01965"/>
    </source>
</evidence>
<organism evidence="6 7">
    <name type="scientific">Massilia cavernae</name>
    <dbReference type="NCBI Taxonomy" id="2320864"/>
    <lineage>
        <taxon>Bacteria</taxon>
        <taxon>Pseudomonadati</taxon>
        <taxon>Pseudomonadota</taxon>
        <taxon>Betaproteobacteria</taxon>
        <taxon>Burkholderiales</taxon>
        <taxon>Oxalobacteraceae</taxon>
        <taxon>Telluria group</taxon>
        <taxon>Massilia</taxon>
    </lineage>
</organism>
<keyword evidence="4" id="KW-0472">Membrane</keyword>
<dbReference type="AlphaFoldDB" id="A0A418XT71"/>
<name>A0A418XT71_9BURK</name>
<keyword evidence="4" id="KW-0812">Transmembrane</keyword>
<dbReference type="Proteomes" id="UP000284006">
    <property type="component" value="Unassembled WGS sequence"/>
</dbReference>
<dbReference type="InterPro" id="IPR029062">
    <property type="entry name" value="Class_I_gatase-like"/>
</dbReference>
<keyword evidence="6" id="KW-0315">Glutamine amidotransferase</keyword>
<evidence type="ECO:0000256" key="1">
    <source>
        <dbReference type="ARBA" id="ARBA00023016"/>
    </source>
</evidence>
<keyword evidence="4" id="KW-1133">Transmembrane helix</keyword>
<gene>
    <name evidence="6" type="ORF">D3872_11675</name>
</gene>
<reference evidence="6 7" key="1">
    <citation type="submission" date="2018-09" db="EMBL/GenBank/DDBJ databases">
        <authorList>
            <person name="Zhu H."/>
        </authorList>
    </citation>
    <scope>NUCLEOTIDE SEQUENCE [LARGE SCALE GENOMIC DNA]</scope>
    <source>
        <strain evidence="6 7">K1S02-61</strain>
    </source>
</reference>
<evidence type="ECO:0000313" key="6">
    <source>
        <dbReference type="EMBL" id="RJG15866.1"/>
    </source>
</evidence>
<proteinExistence type="inferred from homology"/>
<evidence type="ECO:0000256" key="3">
    <source>
        <dbReference type="ARBA" id="ARBA00038493"/>
    </source>
</evidence>
<dbReference type="GO" id="GO:0005737">
    <property type="term" value="C:cytoplasm"/>
    <property type="evidence" value="ECO:0007669"/>
    <property type="project" value="TreeGrafter"/>
</dbReference>
<protein>
    <submittedName>
        <fullName evidence="6">Type 1 glutamine amidotransferase domain-containing protein</fullName>
    </submittedName>
</protein>
<dbReference type="PANTHER" id="PTHR48094:SF11">
    <property type="entry name" value="GLUTATHIONE-INDEPENDENT GLYOXALASE HSP31-RELATED"/>
    <property type="match status" value="1"/>
</dbReference>
<dbReference type="CDD" id="cd03141">
    <property type="entry name" value="GATase1_Hsp31_like"/>
    <property type="match status" value="1"/>
</dbReference>
<keyword evidence="7" id="KW-1185">Reference proteome</keyword>
<comment type="similarity">
    <text evidence="3">Belongs to the peptidase C56 family. HSP31-like subfamily.</text>
</comment>
<dbReference type="Gene3D" id="3.40.50.880">
    <property type="match status" value="1"/>
</dbReference>
<evidence type="ECO:0000256" key="4">
    <source>
        <dbReference type="SAM" id="Phobius"/>
    </source>
</evidence>
<sequence length="365" mass="39215">MPGMLALLPYHWSNAMIRFLLRAAAWLAAGLAVLAALGWGWYQSFDLDNAPKANPHASAASLPYLKNAVGERRGRILVVVSSAARGGPNNRKAGYELTELARAYYVFQANGYEVDIASPAGGKPQERIDLDDMGDTDYAFLNDTAAQAKVRRSMKLADADPALYSAVYFVGGKGAMFDFPGNADITRLVRAIGARGVVAAVCHGPAALADVFLADGTPLLAGRRVTGFSNEEELFMDEEARANFGFLLQDRAVANGARFVAGPKFIDNTVADGRLVTGQNSWSTWSTAEGVIAALGHVPVPREPSAEEQSVRVLAAYYSGGFAAARAAQERVAQFDKMLVLMHAVVAAMEWRLADAFQLQRLANR</sequence>
<dbReference type="GO" id="GO:0016740">
    <property type="term" value="F:transferase activity"/>
    <property type="evidence" value="ECO:0007669"/>
    <property type="project" value="UniProtKB-KW"/>
</dbReference>
<feature type="transmembrane region" description="Helical" evidence="4">
    <location>
        <begin position="20"/>
        <end position="42"/>
    </location>
</feature>
<accession>A0A418XT71</accession>
<evidence type="ECO:0000313" key="7">
    <source>
        <dbReference type="Proteomes" id="UP000284006"/>
    </source>
</evidence>
<dbReference type="Pfam" id="PF01965">
    <property type="entry name" value="DJ-1_PfpI"/>
    <property type="match status" value="1"/>
</dbReference>
<keyword evidence="2" id="KW-0456">Lyase</keyword>
<dbReference type="SUPFAM" id="SSF52317">
    <property type="entry name" value="Class I glutamine amidotransferase-like"/>
    <property type="match status" value="1"/>
</dbReference>
<dbReference type="GO" id="GO:0019172">
    <property type="term" value="F:glyoxalase III activity"/>
    <property type="evidence" value="ECO:0007669"/>
    <property type="project" value="TreeGrafter"/>
</dbReference>
<keyword evidence="1" id="KW-0346">Stress response</keyword>
<feature type="domain" description="DJ-1/PfpI" evidence="5">
    <location>
        <begin position="94"/>
        <end position="280"/>
    </location>
</feature>
<comment type="caution">
    <text evidence="6">The sequence shown here is derived from an EMBL/GenBank/DDBJ whole genome shotgun (WGS) entry which is preliminary data.</text>
</comment>
<dbReference type="GO" id="GO:0019243">
    <property type="term" value="P:methylglyoxal catabolic process to D-lactate via S-lactoyl-glutathione"/>
    <property type="evidence" value="ECO:0007669"/>
    <property type="project" value="TreeGrafter"/>
</dbReference>
<dbReference type="InterPro" id="IPR050325">
    <property type="entry name" value="Prot/Nucl_acid_deglycase"/>
</dbReference>
<dbReference type="PANTHER" id="PTHR48094">
    <property type="entry name" value="PROTEIN/NUCLEIC ACID DEGLYCASE DJ-1-RELATED"/>
    <property type="match status" value="1"/>
</dbReference>
<dbReference type="EMBL" id="QYUP01000111">
    <property type="protein sequence ID" value="RJG15866.1"/>
    <property type="molecule type" value="Genomic_DNA"/>
</dbReference>
<dbReference type="InterPro" id="IPR002818">
    <property type="entry name" value="DJ-1/PfpI"/>
</dbReference>